<dbReference type="Proteomes" id="UP001196565">
    <property type="component" value="Unassembled WGS sequence"/>
</dbReference>
<sequence length="183" mass="20415">MSWPGVTWRPRRRDARRSSPTALRPARRRPSKRRRRWWPHARGTGDPCGAEAVLVGRDRRAGGPVPRARDARAYSLGQRPALIAEAVKAWIAGVGVRTAYSEKASPWENGCVESFNGELSDEPLNHGVFNTLRVAQLHIEEWRRHYNRVRPHSSLGCRPPVPETVPMVRSPISSEAGAAAVAH</sequence>
<evidence type="ECO:0000313" key="3">
    <source>
        <dbReference type="EMBL" id="MBW6401285.1"/>
    </source>
</evidence>
<feature type="compositionally biased region" description="Basic residues" evidence="1">
    <location>
        <begin position="25"/>
        <end position="39"/>
    </location>
</feature>
<comment type="caution">
    <text evidence="3">The sequence shown here is derived from an EMBL/GenBank/DDBJ whole genome shotgun (WGS) entry which is preliminary data.</text>
</comment>
<keyword evidence="4" id="KW-1185">Reference proteome</keyword>
<reference evidence="3 4" key="1">
    <citation type="submission" date="2021-07" db="EMBL/GenBank/DDBJ databases">
        <authorList>
            <person name="So Y."/>
        </authorList>
    </citation>
    <scope>NUCLEOTIDE SEQUENCE [LARGE SCALE GENOMIC DNA]</scope>
    <source>
        <strain evidence="3 4">HJA6</strain>
    </source>
</reference>
<dbReference type="InterPro" id="IPR036397">
    <property type="entry name" value="RNaseH_sf"/>
</dbReference>
<evidence type="ECO:0000259" key="2">
    <source>
        <dbReference type="Pfam" id="PF13683"/>
    </source>
</evidence>
<proteinExistence type="predicted"/>
<dbReference type="PANTHER" id="PTHR47515">
    <property type="entry name" value="LOW CALCIUM RESPONSE LOCUS PROTEIN T"/>
    <property type="match status" value="1"/>
</dbReference>
<accession>A0ABS7AIY7</accession>
<dbReference type="Pfam" id="PF13683">
    <property type="entry name" value="rve_3"/>
    <property type="match status" value="1"/>
</dbReference>
<dbReference type="PANTHER" id="PTHR47515:SF1">
    <property type="entry name" value="BLR2054 PROTEIN"/>
    <property type="match status" value="1"/>
</dbReference>
<dbReference type="InterPro" id="IPR001584">
    <property type="entry name" value="Integrase_cat-core"/>
</dbReference>
<dbReference type="EMBL" id="JAHYBZ010000011">
    <property type="protein sequence ID" value="MBW6401285.1"/>
    <property type="molecule type" value="Genomic_DNA"/>
</dbReference>
<evidence type="ECO:0000313" key="4">
    <source>
        <dbReference type="Proteomes" id="UP001196565"/>
    </source>
</evidence>
<evidence type="ECO:0000256" key="1">
    <source>
        <dbReference type="SAM" id="MobiDB-lite"/>
    </source>
</evidence>
<protein>
    <submittedName>
        <fullName evidence="3">Transposase</fullName>
    </submittedName>
</protein>
<dbReference type="Gene3D" id="3.30.420.10">
    <property type="entry name" value="Ribonuclease H-like superfamily/Ribonuclease H"/>
    <property type="match status" value="1"/>
</dbReference>
<name>A0ABS7AIY7_9PROT</name>
<gene>
    <name evidence="3" type="ORF">KPL78_25735</name>
</gene>
<dbReference type="InterPro" id="IPR012337">
    <property type="entry name" value="RNaseH-like_sf"/>
</dbReference>
<feature type="domain" description="Integrase catalytic" evidence="2">
    <location>
        <begin position="95"/>
        <end position="160"/>
    </location>
</feature>
<organism evidence="3 4">
    <name type="scientific">Roseomonas alba</name>
    <dbReference type="NCBI Taxonomy" id="2846776"/>
    <lineage>
        <taxon>Bacteria</taxon>
        <taxon>Pseudomonadati</taxon>
        <taxon>Pseudomonadota</taxon>
        <taxon>Alphaproteobacteria</taxon>
        <taxon>Acetobacterales</taxon>
        <taxon>Roseomonadaceae</taxon>
        <taxon>Roseomonas</taxon>
    </lineage>
</organism>
<feature type="region of interest" description="Disordered" evidence="1">
    <location>
        <begin position="1"/>
        <end position="42"/>
    </location>
</feature>
<dbReference type="SUPFAM" id="SSF53098">
    <property type="entry name" value="Ribonuclease H-like"/>
    <property type="match status" value="1"/>
</dbReference>